<gene>
    <name evidence="2" type="ORF">OOU_Y34scaffold00749g7</name>
</gene>
<dbReference type="EMBL" id="JH793297">
    <property type="protein sequence ID" value="ELQ34672.1"/>
    <property type="molecule type" value="Genomic_DNA"/>
</dbReference>
<reference evidence="2" key="1">
    <citation type="journal article" date="2012" name="PLoS Genet.">
        <title>Comparative analysis of the genomes of two field isolates of the rice blast fungus Magnaporthe oryzae.</title>
        <authorList>
            <person name="Xue M."/>
            <person name="Yang J."/>
            <person name="Li Z."/>
            <person name="Hu S."/>
            <person name="Yao N."/>
            <person name="Dean R.A."/>
            <person name="Zhao W."/>
            <person name="Shen M."/>
            <person name="Zhang H."/>
            <person name="Li C."/>
            <person name="Liu L."/>
            <person name="Cao L."/>
            <person name="Xu X."/>
            <person name="Xing Y."/>
            <person name="Hsiang T."/>
            <person name="Zhang Z."/>
            <person name="Xu J.R."/>
            <person name="Peng Y.L."/>
        </authorList>
    </citation>
    <scope>NUCLEOTIDE SEQUENCE</scope>
    <source>
        <strain evidence="2">Y34</strain>
    </source>
</reference>
<feature type="compositionally biased region" description="Pro residues" evidence="1">
    <location>
        <begin position="50"/>
        <end position="64"/>
    </location>
</feature>
<proteinExistence type="predicted"/>
<name>A0AA97PHF4_PYRO3</name>
<feature type="compositionally biased region" description="Polar residues" evidence="1">
    <location>
        <begin position="1"/>
        <end position="34"/>
    </location>
</feature>
<accession>A0AA97PHF4</accession>
<dbReference type="Proteomes" id="UP000011086">
    <property type="component" value="Unassembled WGS sequence"/>
</dbReference>
<protein>
    <submittedName>
        <fullName evidence="2">Uncharacterized protein</fullName>
    </submittedName>
</protein>
<sequence length="78" mass="8224">MSCQCQQTTKPPGATASSEDATRAGNTSAPTKSTDGLGPDASADAREDSSPPPQQPPPQQPPYYYPGWYESESAPRKP</sequence>
<evidence type="ECO:0000256" key="1">
    <source>
        <dbReference type="SAM" id="MobiDB-lite"/>
    </source>
</evidence>
<organism evidence="2">
    <name type="scientific">Pyricularia oryzae (strain Y34)</name>
    <name type="common">Rice blast fungus</name>
    <name type="synonym">Magnaporthe oryzae</name>
    <dbReference type="NCBI Taxonomy" id="1143189"/>
    <lineage>
        <taxon>Eukaryota</taxon>
        <taxon>Fungi</taxon>
        <taxon>Dikarya</taxon>
        <taxon>Ascomycota</taxon>
        <taxon>Pezizomycotina</taxon>
        <taxon>Sordariomycetes</taxon>
        <taxon>Sordariomycetidae</taxon>
        <taxon>Magnaporthales</taxon>
        <taxon>Pyriculariaceae</taxon>
        <taxon>Pyricularia</taxon>
    </lineage>
</organism>
<evidence type="ECO:0000313" key="2">
    <source>
        <dbReference type="EMBL" id="ELQ34672.1"/>
    </source>
</evidence>
<feature type="region of interest" description="Disordered" evidence="1">
    <location>
        <begin position="1"/>
        <end position="78"/>
    </location>
</feature>
<dbReference type="AlphaFoldDB" id="A0AA97PHF4"/>